<sequence length="72" mass="8405">RSVAALREKKAKQLEDLKAMTEAMQTWTKIRSENKPFIGKMKNFRLTSNNGPKFKQHVHKIKGNHSYRGVKH</sequence>
<feature type="non-terminal residue" evidence="1">
    <location>
        <position position="1"/>
    </location>
</feature>
<protein>
    <submittedName>
        <fullName evidence="1">Uncharacterized protein</fullName>
    </submittedName>
</protein>
<evidence type="ECO:0000313" key="2">
    <source>
        <dbReference type="Proteomes" id="UP000467635"/>
    </source>
</evidence>
<dbReference type="Proteomes" id="UP000467635">
    <property type="component" value="Unassembled WGS sequence"/>
</dbReference>
<gene>
    <name evidence="1" type="ORF">GKC33_12840</name>
</gene>
<reference evidence="1 2" key="1">
    <citation type="submission" date="2019-11" db="EMBL/GenBank/DDBJ databases">
        <title>Draft Genome Sequence of Plant Growth-Promoting Rhizosphere-Associated Bacteria.</title>
        <authorList>
            <person name="Vasilyev I.Y."/>
            <person name="Radchenko V."/>
            <person name="Ilnitskaya E.V."/>
        </authorList>
    </citation>
    <scope>NUCLEOTIDE SEQUENCE [LARGE SCALE GENOMIC DNA]</scope>
    <source>
        <strain evidence="1 2">VRA_01-1sq_f</strain>
    </source>
</reference>
<accession>A0A7X2MHI7</accession>
<name>A0A7X2MHI7_9LACO</name>
<organism evidence="1 2">
    <name type="scientific">Ligilactobacillus salivarius</name>
    <dbReference type="NCBI Taxonomy" id="1624"/>
    <lineage>
        <taxon>Bacteria</taxon>
        <taxon>Bacillati</taxon>
        <taxon>Bacillota</taxon>
        <taxon>Bacilli</taxon>
        <taxon>Lactobacillales</taxon>
        <taxon>Lactobacillaceae</taxon>
        <taxon>Ligilactobacillus</taxon>
    </lineage>
</organism>
<dbReference type="AlphaFoldDB" id="A0A7X2MHI7"/>
<comment type="caution">
    <text evidence="1">The sequence shown here is derived from an EMBL/GenBank/DDBJ whole genome shotgun (WGS) entry which is preliminary data.</text>
</comment>
<evidence type="ECO:0000313" key="1">
    <source>
        <dbReference type="EMBL" id="MSE09526.1"/>
    </source>
</evidence>
<proteinExistence type="predicted"/>
<dbReference type="EMBL" id="WKKX01000945">
    <property type="protein sequence ID" value="MSE09526.1"/>
    <property type="molecule type" value="Genomic_DNA"/>
</dbReference>